<dbReference type="SUPFAM" id="SSF53474">
    <property type="entry name" value="alpha/beta-Hydrolases"/>
    <property type="match status" value="1"/>
</dbReference>
<feature type="compositionally biased region" description="Basic and acidic residues" evidence="1">
    <location>
        <begin position="455"/>
        <end position="487"/>
    </location>
</feature>
<accession>A0A1H6G2V8</accession>
<dbReference type="Gene3D" id="2.60.40.2190">
    <property type="match status" value="1"/>
</dbReference>
<dbReference type="Gene3D" id="3.40.50.1820">
    <property type="entry name" value="alpha/beta hydrolase"/>
    <property type="match status" value="1"/>
</dbReference>
<gene>
    <name evidence="4" type="ORF">SAMN04487967_2880</name>
</gene>
<dbReference type="Pfam" id="PF21768">
    <property type="entry name" value="AF_1763-like_C"/>
    <property type="match status" value="1"/>
</dbReference>
<dbReference type="Pfam" id="PF18067">
    <property type="entry name" value="Lipase_C"/>
    <property type="match status" value="1"/>
</dbReference>
<name>A0A1H6G2V8_9EURY</name>
<dbReference type="Proteomes" id="UP000199112">
    <property type="component" value="Unassembled WGS sequence"/>
</dbReference>
<reference evidence="5" key="1">
    <citation type="submission" date="2016-10" db="EMBL/GenBank/DDBJ databases">
        <authorList>
            <person name="Varghese N."/>
            <person name="Submissions S."/>
        </authorList>
    </citation>
    <scope>NUCLEOTIDE SEQUENCE [LARGE SCALE GENOMIC DNA]</scope>
    <source>
        <strain evidence="5">CGMCC 1.8981</strain>
    </source>
</reference>
<feature type="region of interest" description="Disordered" evidence="1">
    <location>
        <begin position="454"/>
        <end position="487"/>
    </location>
</feature>
<feature type="region of interest" description="Disordered" evidence="1">
    <location>
        <begin position="30"/>
        <end position="89"/>
    </location>
</feature>
<sequence>MTDENAQSRRRLLELAGVTASVGGLAALAGCASGTSDDAEGDDGDDSSSDDGTGDGDGKKDDTEESKSDEEDEKPKSDGPDRPVLFVHGGMGSATQFESQAMRFTSNGYPQEYLAAYEYDSLAFEEIQADVIAGVHERVERLLAETGADGVDVLAHSLGTQVLQSYLADPDRAESVANYVNIDGREADSPPGGVPTLALWALGNEDAEIGGAKNEFFEQGHVEVATSEEAFGAIYEFLTDDPPETTQIEPEPADEVTVSGRALVFPDNVGLEGATLEVYAINPKTGAREETVATQTIKDDGRWGPLEVDGTDHHEFVVRECNGVSSHVYRQPELRSNGFVRLLVGEPGGLTDELVDRGPDHTALVINRDKEWWADQGDASDELLIDETSVLTDATAPLEDGIVTPMVFDAGEDGETDVTQPVPAFQALPFLTGINTHIPAADPPDDVVSVTGVSRDGDGLERTVKVPNRPSDEHRMTVHLPDHEQTR</sequence>
<dbReference type="EMBL" id="FNWL01000003">
    <property type="protein sequence ID" value="SEH16950.1"/>
    <property type="molecule type" value="Genomic_DNA"/>
</dbReference>
<evidence type="ECO:0000259" key="2">
    <source>
        <dbReference type="Pfam" id="PF18067"/>
    </source>
</evidence>
<proteinExistence type="predicted"/>
<protein>
    <submittedName>
        <fullName evidence="4">Lipase (Class 2)</fullName>
    </submittedName>
</protein>
<dbReference type="AlphaFoldDB" id="A0A1H6G2V8"/>
<dbReference type="OrthoDB" id="358959at2157"/>
<evidence type="ECO:0000256" key="1">
    <source>
        <dbReference type="SAM" id="MobiDB-lite"/>
    </source>
</evidence>
<dbReference type="InterPro" id="IPR040664">
    <property type="entry name" value="AFL_C"/>
</dbReference>
<dbReference type="PROSITE" id="PS51318">
    <property type="entry name" value="TAT"/>
    <property type="match status" value="1"/>
</dbReference>
<dbReference type="GO" id="GO:0016042">
    <property type="term" value="P:lipid catabolic process"/>
    <property type="evidence" value="ECO:0007669"/>
    <property type="project" value="InterPro"/>
</dbReference>
<dbReference type="InterPro" id="IPR002918">
    <property type="entry name" value="Lipase_EstA/Esterase_EstB"/>
</dbReference>
<evidence type="ECO:0000313" key="5">
    <source>
        <dbReference type="Proteomes" id="UP000199112"/>
    </source>
</evidence>
<dbReference type="Pfam" id="PF01674">
    <property type="entry name" value="Lipase_2"/>
    <property type="match status" value="1"/>
</dbReference>
<dbReference type="InterPro" id="IPR049036">
    <property type="entry name" value="AF_1763-like_C"/>
</dbReference>
<keyword evidence="5" id="KW-1185">Reference proteome</keyword>
<evidence type="ECO:0000259" key="3">
    <source>
        <dbReference type="Pfam" id="PF21768"/>
    </source>
</evidence>
<dbReference type="Gene3D" id="2.60.40.2200">
    <property type="match status" value="1"/>
</dbReference>
<feature type="domain" description="AF-1763-like C-terminal" evidence="3">
    <location>
        <begin position="367"/>
        <end position="481"/>
    </location>
</feature>
<feature type="compositionally biased region" description="Acidic residues" evidence="1">
    <location>
        <begin position="37"/>
        <end position="54"/>
    </location>
</feature>
<dbReference type="InterPro" id="IPR006311">
    <property type="entry name" value="TAT_signal"/>
</dbReference>
<evidence type="ECO:0000313" key="4">
    <source>
        <dbReference type="EMBL" id="SEH16950.1"/>
    </source>
</evidence>
<feature type="compositionally biased region" description="Basic and acidic residues" evidence="1">
    <location>
        <begin position="56"/>
        <end position="66"/>
    </location>
</feature>
<dbReference type="GO" id="GO:0016787">
    <property type="term" value="F:hydrolase activity"/>
    <property type="evidence" value="ECO:0007669"/>
    <property type="project" value="InterPro"/>
</dbReference>
<dbReference type="RefSeq" id="WP_090507682.1">
    <property type="nucleotide sequence ID" value="NZ_FNWL01000003.1"/>
</dbReference>
<feature type="domain" description="AFL C-terminal" evidence="2">
    <location>
        <begin position="254"/>
        <end position="346"/>
    </location>
</feature>
<dbReference type="InterPro" id="IPR029058">
    <property type="entry name" value="AB_hydrolase_fold"/>
</dbReference>
<organism evidence="4 5">
    <name type="scientific">Natronorubrum sediminis</name>
    <dbReference type="NCBI Taxonomy" id="640943"/>
    <lineage>
        <taxon>Archaea</taxon>
        <taxon>Methanobacteriati</taxon>
        <taxon>Methanobacteriota</taxon>
        <taxon>Stenosarchaea group</taxon>
        <taxon>Halobacteria</taxon>
        <taxon>Halobacteriales</taxon>
        <taxon>Natrialbaceae</taxon>
        <taxon>Natronorubrum</taxon>
    </lineage>
</organism>